<evidence type="ECO:0000259" key="7">
    <source>
        <dbReference type="PROSITE" id="PS50109"/>
    </source>
</evidence>
<gene>
    <name evidence="8" type="ORF">L195_g047136</name>
</gene>
<evidence type="ECO:0000256" key="2">
    <source>
        <dbReference type="ARBA" id="ARBA00004477"/>
    </source>
</evidence>
<dbReference type="GO" id="GO:0009927">
    <property type="term" value="F:histidine phosphotransfer kinase activity"/>
    <property type="evidence" value="ECO:0007669"/>
    <property type="project" value="TreeGrafter"/>
</dbReference>
<keyword evidence="6" id="KW-0256">Endoplasmic reticulum</keyword>
<dbReference type="PRINTS" id="PR00344">
    <property type="entry name" value="BCTRLSENSOR"/>
</dbReference>
<dbReference type="STRING" id="57577.A0A2K3MJM9"/>
<sequence length="239" mass="26808">MKLEATKFRPREVVRHVLQTAAASLQKMLTLEGNIADDIPIEVTGDVLRIRQILTNLVSNAVKFTAQGKVGINLYVIPEPPFAKTEESPQKVTENQSTISANGLKEEKYTSSPRSTRCDQNLIDDKKHTDQTIQNHAFSNDCRSSVNSECSMNDDAEEQHHSTETTVWIRCDVYDTGIGIPEKAIPTLFRRYMQVSADHARKYGGTGLGLAICKQLVNSYARKLICTDRVKRFYTVSQS</sequence>
<dbReference type="GO" id="GO:0000155">
    <property type="term" value="F:phosphorelay sensor kinase activity"/>
    <property type="evidence" value="ECO:0007669"/>
    <property type="project" value="TreeGrafter"/>
</dbReference>
<dbReference type="PANTHER" id="PTHR43047">
    <property type="entry name" value="TWO-COMPONENT HISTIDINE PROTEIN KINASE"/>
    <property type="match status" value="1"/>
</dbReference>
<comment type="catalytic activity">
    <reaction evidence="1">
        <text>ATP + protein L-histidine = ADP + protein N-phospho-L-histidine.</text>
        <dbReference type="EC" id="2.7.13.3"/>
    </reaction>
</comment>
<dbReference type="EMBL" id="ASHM01064708">
    <property type="protein sequence ID" value="PNX91007.1"/>
    <property type="molecule type" value="Genomic_DNA"/>
</dbReference>
<name>A0A2K3MJM9_TRIPR</name>
<dbReference type="GO" id="GO:0005789">
    <property type="term" value="C:endoplasmic reticulum membrane"/>
    <property type="evidence" value="ECO:0007669"/>
    <property type="project" value="UniProtKB-SubCell"/>
</dbReference>
<dbReference type="SUPFAM" id="SSF55874">
    <property type="entry name" value="ATPase domain of HSP90 chaperone/DNA topoisomerase II/histidine kinase"/>
    <property type="match status" value="1"/>
</dbReference>
<dbReference type="InterPro" id="IPR036890">
    <property type="entry name" value="HATPase_C_sf"/>
</dbReference>
<reference evidence="8 9" key="2">
    <citation type="journal article" date="2017" name="Front. Plant Sci.">
        <title>Gene Classification and Mining of Molecular Markers Useful in Red Clover (Trifolium pratense) Breeding.</title>
        <authorList>
            <person name="Istvanek J."/>
            <person name="Dluhosova J."/>
            <person name="Dluhos P."/>
            <person name="Patkova L."/>
            <person name="Nedelnik J."/>
            <person name="Repkova J."/>
        </authorList>
    </citation>
    <scope>NUCLEOTIDE SEQUENCE [LARGE SCALE GENOMIC DNA]</scope>
    <source>
        <strain evidence="9">cv. Tatra</strain>
        <tissue evidence="8">Young leaves</tissue>
    </source>
</reference>
<protein>
    <recommendedName>
        <fullName evidence="3">histidine kinase</fullName>
        <ecNumber evidence="3">2.7.13.3</ecNumber>
    </recommendedName>
</protein>
<reference evidence="8 9" key="1">
    <citation type="journal article" date="2014" name="Am. J. Bot.">
        <title>Genome assembly and annotation for red clover (Trifolium pratense; Fabaceae).</title>
        <authorList>
            <person name="Istvanek J."/>
            <person name="Jaros M."/>
            <person name="Krenek A."/>
            <person name="Repkova J."/>
        </authorList>
    </citation>
    <scope>NUCLEOTIDE SEQUENCE [LARGE SCALE GENOMIC DNA]</scope>
    <source>
        <strain evidence="9">cv. Tatra</strain>
        <tissue evidence="8">Young leaves</tissue>
    </source>
</reference>
<feature type="domain" description="Histidine kinase" evidence="7">
    <location>
        <begin position="1"/>
        <end position="224"/>
    </location>
</feature>
<evidence type="ECO:0000256" key="1">
    <source>
        <dbReference type="ARBA" id="ARBA00000085"/>
    </source>
</evidence>
<comment type="caution">
    <text evidence="8">The sequence shown here is derived from an EMBL/GenBank/DDBJ whole genome shotgun (WGS) entry which is preliminary data.</text>
</comment>
<organism evidence="8 9">
    <name type="scientific">Trifolium pratense</name>
    <name type="common">Red clover</name>
    <dbReference type="NCBI Taxonomy" id="57577"/>
    <lineage>
        <taxon>Eukaryota</taxon>
        <taxon>Viridiplantae</taxon>
        <taxon>Streptophyta</taxon>
        <taxon>Embryophyta</taxon>
        <taxon>Tracheophyta</taxon>
        <taxon>Spermatophyta</taxon>
        <taxon>Magnoliopsida</taxon>
        <taxon>eudicotyledons</taxon>
        <taxon>Gunneridae</taxon>
        <taxon>Pentapetalae</taxon>
        <taxon>rosids</taxon>
        <taxon>fabids</taxon>
        <taxon>Fabales</taxon>
        <taxon>Fabaceae</taxon>
        <taxon>Papilionoideae</taxon>
        <taxon>50 kb inversion clade</taxon>
        <taxon>NPAAA clade</taxon>
        <taxon>Hologalegina</taxon>
        <taxon>IRL clade</taxon>
        <taxon>Trifolieae</taxon>
        <taxon>Trifolium</taxon>
    </lineage>
</organism>
<dbReference type="AlphaFoldDB" id="A0A2K3MJM9"/>
<keyword evidence="5 8" id="KW-0418">Kinase</keyword>
<evidence type="ECO:0000313" key="8">
    <source>
        <dbReference type="EMBL" id="PNX91007.1"/>
    </source>
</evidence>
<proteinExistence type="predicted"/>
<evidence type="ECO:0000313" key="9">
    <source>
        <dbReference type="Proteomes" id="UP000236291"/>
    </source>
</evidence>
<dbReference type="PROSITE" id="PS50109">
    <property type="entry name" value="HIS_KIN"/>
    <property type="match status" value="1"/>
</dbReference>
<dbReference type="SMART" id="SM00387">
    <property type="entry name" value="HATPase_c"/>
    <property type="match status" value="1"/>
</dbReference>
<accession>A0A2K3MJM9</accession>
<dbReference type="InterPro" id="IPR004358">
    <property type="entry name" value="Sig_transdc_His_kin-like_C"/>
</dbReference>
<keyword evidence="4" id="KW-0808">Transferase</keyword>
<comment type="subcellular location">
    <subcellularLocation>
        <location evidence="2">Endoplasmic reticulum membrane</location>
        <topology evidence="2">Multi-pass membrane protein</topology>
    </subcellularLocation>
</comment>
<evidence type="ECO:0000256" key="3">
    <source>
        <dbReference type="ARBA" id="ARBA00012438"/>
    </source>
</evidence>
<dbReference type="Gene3D" id="3.30.565.10">
    <property type="entry name" value="Histidine kinase-like ATPase, C-terminal domain"/>
    <property type="match status" value="1"/>
</dbReference>
<dbReference type="InterPro" id="IPR005467">
    <property type="entry name" value="His_kinase_dom"/>
</dbReference>
<dbReference type="Proteomes" id="UP000236291">
    <property type="component" value="Unassembled WGS sequence"/>
</dbReference>
<dbReference type="Pfam" id="PF02518">
    <property type="entry name" value="HATPase_c"/>
    <property type="match status" value="1"/>
</dbReference>
<evidence type="ECO:0000256" key="6">
    <source>
        <dbReference type="ARBA" id="ARBA00022824"/>
    </source>
</evidence>
<dbReference type="InterPro" id="IPR003594">
    <property type="entry name" value="HATPase_dom"/>
</dbReference>
<evidence type="ECO:0000256" key="4">
    <source>
        <dbReference type="ARBA" id="ARBA00022679"/>
    </source>
</evidence>
<dbReference type="GO" id="GO:0005886">
    <property type="term" value="C:plasma membrane"/>
    <property type="evidence" value="ECO:0007669"/>
    <property type="project" value="TreeGrafter"/>
</dbReference>
<evidence type="ECO:0000256" key="5">
    <source>
        <dbReference type="ARBA" id="ARBA00022777"/>
    </source>
</evidence>
<dbReference type="EC" id="2.7.13.3" evidence="3"/>
<dbReference type="PANTHER" id="PTHR43047:SF58">
    <property type="entry name" value="HISTIDINE KINASE CYTOKININ RECEPTOR"/>
    <property type="match status" value="1"/>
</dbReference>
<dbReference type="ExpressionAtlas" id="A0A2K3MJM9">
    <property type="expression patterns" value="baseline"/>
</dbReference>